<name>A0ABS1HE01_9BACT</name>
<sequence>MKFSEEYIISLITAYQQQIISKDELNDLKLWLNEKPEHKRKFAEKLALLKEAGALRAYADIRLEKNWNAIVDGITSSKKEGRQRKLSRWIPYAAASVLVLGISLFFLFHLNDNVTRQLSKNSKEIGKQEHVLLTLSNGMTVALDTTKEGAVLEEKGTTVAKEQLNSISYSKRDTENAEILYNQIEVPRGGDFMVQLSDDTKVWLNSESRLKYPVQFTGDVREVELIGEAYFEVAHHVSKSFIVKAPHSAIKVLGTKFNVSAYTDDAKNTTTLLEGSVEVSATGVKRVLEPGYQAVVDKDVKQVRIAKVDAEMFTSWVHGVYRFENQSMEQITKQLSRWYPVDFEFSEVELKSIPLSGAIKKHKPIEFSFDLIKKIAPIDYRMDGNKVIIISAEN</sequence>
<feature type="domain" description="FecR protein" evidence="2">
    <location>
        <begin position="184"/>
        <end position="278"/>
    </location>
</feature>
<dbReference type="EMBL" id="JAENRR010000001">
    <property type="protein sequence ID" value="MBK3515847.1"/>
    <property type="molecule type" value="Genomic_DNA"/>
</dbReference>
<proteinExistence type="predicted"/>
<dbReference type="InterPro" id="IPR006860">
    <property type="entry name" value="FecR"/>
</dbReference>
<keyword evidence="5" id="KW-1185">Reference proteome</keyword>
<evidence type="ECO:0000313" key="5">
    <source>
        <dbReference type="Proteomes" id="UP000605676"/>
    </source>
</evidence>
<feature type="transmembrane region" description="Helical" evidence="1">
    <location>
        <begin position="89"/>
        <end position="110"/>
    </location>
</feature>
<accession>A0ABS1HE01</accession>
<evidence type="ECO:0000256" key="1">
    <source>
        <dbReference type="SAM" id="Phobius"/>
    </source>
</evidence>
<dbReference type="Pfam" id="PF04773">
    <property type="entry name" value="FecR"/>
    <property type="match status" value="1"/>
</dbReference>
<keyword evidence="1" id="KW-0812">Transmembrane</keyword>
<evidence type="ECO:0000259" key="3">
    <source>
        <dbReference type="Pfam" id="PF16344"/>
    </source>
</evidence>
<dbReference type="PANTHER" id="PTHR30273">
    <property type="entry name" value="PERIPLASMIC SIGNAL SENSOR AND SIGMA FACTOR ACTIVATOR FECR-RELATED"/>
    <property type="match status" value="1"/>
</dbReference>
<reference evidence="4 5" key="1">
    <citation type="submission" date="2021-01" db="EMBL/GenBank/DDBJ databases">
        <title>Carboxyliciviraga sp.nov., isolated from coastal sediments.</title>
        <authorList>
            <person name="Lu D."/>
            <person name="Zhang T."/>
        </authorList>
    </citation>
    <scope>NUCLEOTIDE SEQUENCE [LARGE SCALE GENOMIC DNA]</scope>
    <source>
        <strain evidence="4 5">N1Y132</strain>
    </source>
</reference>
<dbReference type="PANTHER" id="PTHR30273:SF2">
    <property type="entry name" value="PROTEIN FECR"/>
    <property type="match status" value="1"/>
</dbReference>
<evidence type="ECO:0000259" key="2">
    <source>
        <dbReference type="Pfam" id="PF04773"/>
    </source>
</evidence>
<dbReference type="InterPro" id="IPR012373">
    <property type="entry name" value="Ferrdict_sens_TM"/>
</dbReference>
<evidence type="ECO:0000313" key="4">
    <source>
        <dbReference type="EMBL" id="MBK3515847.1"/>
    </source>
</evidence>
<dbReference type="InterPro" id="IPR032508">
    <property type="entry name" value="FecR_C"/>
</dbReference>
<dbReference type="Pfam" id="PF16344">
    <property type="entry name" value="FecR_C"/>
    <property type="match status" value="1"/>
</dbReference>
<keyword evidence="1" id="KW-1133">Transmembrane helix</keyword>
<dbReference type="Gene3D" id="3.55.50.30">
    <property type="match status" value="1"/>
</dbReference>
<dbReference type="RefSeq" id="WP_200463074.1">
    <property type="nucleotide sequence ID" value="NZ_JAENRR010000001.1"/>
</dbReference>
<dbReference type="Proteomes" id="UP000605676">
    <property type="component" value="Unassembled WGS sequence"/>
</dbReference>
<dbReference type="Gene3D" id="2.60.120.1440">
    <property type="match status" value="1"/>
</dbReference>
<gene>
    <name evidence="4" type="ORF">JIV24_00745</name>
</gene>
<organism evidence="4 5">
    <name type="scientific">Carboxylicivirga marina</name>
    <dbReference type="NCBI Taxonomy" id="2800988"/>
    <lineage>
        <taxon>Bacteria</taxon>
        <taxon>Pseudomonadati</taxon>
        <taxon>Bacteroidota</taxon>
        <taxon>Bacteroidia</taxon>
        <taxon>Marinilabiliales</taxon>
        <taxon>Marinilabiliaceae</taxon>
        <taxon>Carboxylicivirga</taxon>
    </lineage>
</organism>
<keyword evidence="1" id="KW-0472">Membrane</keyword>
<protein>
    <submittedName>
        <fullName evidence="4">DUF4974 domain-containing protein</fullName>
    </submittedName>
</protein>
<comment type="caution">
    <text evidence="4">The sequence shown here is derived from an EMBL/GenBank/DDBJ whole genome shotgun (WGS) entry which is preliminary data.</text>
</comment>
<feature type="domain" description="Protein FecR C-terminal" evidence="3">
    <location>
        <begin position="321"/>
        <end position="389"/>
    </location>
</feature>